<dbReference type="EMBL" id="JAIFRP010000062">
    <property type="protein sequence ID" value="KAK2580186.1"/>
    <property type="molecule type" value="Genomic_DNA"/>
</dbReference>
<evidence type="ECO:0000313" key="7">
    <source>
        <dbReference type="Proteomes" id="UP001258017"/>
    </source>
</evidence>
<comment type="caution">
    <text evidence="6">The sequence shown here is derived from an EMBL/GenBank/DDBJ whole genome shotgun (WGS) entry which is preliminary data.</text>
</comment>
<evidence type="ECO:0000256" key="2">
    <source>
        <dbReference type="ARBA" id="ARBA00022614"/>
    </source>
</evidence>
<dbReference type="InterPro" id="IPR050576">
    <property type="entry name" value="Cilia_flagella_integrity"/>
</dbReference>
<evidence type="ECO:0000256" key="4">
    <source>
        <dbReference type="ARBA" id="ARBA00024433"/>
    </source>
</evidence>
<keyword evidence="2" id="KW-0433">Leucine-rich repeat</keyword>
<dbReference type="Pfam" id="PF13855">
    <property type="entry name" value="LRR_8"/>
    <property type="match status" value="1"/>
</dbReference>
<keyword evidence="7" id="KW-1185">Reference proteome</keyword>
<feature type="region of interest" description="Disordered" evidence="5">
    <location>
        <begin position="498"/>
        <end position="517"/>
    </location>
</feature>
<feature type="region of interest" description="Disordered" evidence="5">
    <location>
        <begin position="631"/>
        <end position="662"/>
    </location>
</feature>
<gene>
    <name evidence="6" type="ORF">KPH14_012452</name>
</gene>
<evidence type="ECO:0000313" key="6">
    <source>
        <dbReference type="EMBL" id="KAK2580186.1"/>
    </source>
</evidence>
<dbReference type="PANTHER" id="PTHR45973:SF8">
    <property type="entry name" value="LEUCINE-RICH REPEAT-CONTAINING PROTEIN 49"/>
    <property type="match status" value="1"/>
</dbReference>
<reference evidence="6" key="1">
    <citation type="submission" date="2021-08" db="EMBL/GenBank/DDBJ databases">
        <authorList>
            <person name="Misof B."/>
            <person name="Oliver O."/>
            <person name="Podsiadlowski L."/>
            <person name="Donath A."/>
            <person name="Peters R."/>
            <person name="Mayer C."/>
            <person name="Rust J."/>
            <person name="Gunkel S."/>
            <person name="Lesny P."/>
            <person name="Martin S."/>
            <person name="Oeyen J.P."/>
            <person name="Petersen M."/>
            <person name="Panagiotis P."/>
            <person name="Wilbrandt J."/>
            <person name="Tanja T."/>
        </authorList>
    </citation>
    <scope>NUCLEOTIDE SEQUENCE</scope>
    <source>
        <strain evidence="6">GBR_01_08_01A</strain>
        <tissue evidence="6">Thorax + abdomen</tissue>
    </source>
</reference>
<accession>A0AAD9VMF5</accession>
<evidence type="ECO:0000256" key="3">
    <source>
        <dbReference type="ARBA" id="ARBA00022737"/>
    </source>
</evidence>
<sequence>MPVSNKIEARIKGVHFNIRGRSAIQKEFQNDSEFLTIAPALPVLPGAHTPPKLSKRSCHSLSSVGSSFNFESTEIESCNAITLQWAGEGRAVTAIRTSEEREKNPDRISLDRRGLTVFPNIVGESKLRLISLQHNLLTKIEACNFAPLTKLVFLDLYDNQIEKISSLELLENLRVLLMGKNRIKKIEGLMQLSKLEVLDLHGNQILQITGLNGLSSLKVLNLAGNNIKTIGYNDFQGLTSLKELNLRRNKIKKLMGFEDIPQLQKLYLSNNDVYKVEDMESIVKAFQIKEITIDGNPITLNSDYISFLVSYLPNLQILSSMQITEQIRRNAMVWRTAKEQTNSAFLNLSTQICMNAQREEVISNAKTNWEFLRSKNKSSVTSDNKMNNAKINNTTGIHIFNSNKLNTTNPKSLSKARSKGFGSLTSINENVEATKIQMKKRSNSTDNLLKVEDADKVYPLEFKLPPILSSIVDNLMNNKFNENLLKLSNSLRTLNDITSGANSESESSESHESLKSGLRNHLLHSGGHTSSIDSEKYLNHNKFDVTKDISSTAKIFINKKNNFSKSSVFKNHKTLHLLDCKAASNFKEDLSTNLFHEAEICEQNVSNDLESIQSKSNTGHVEYCSISSKTNSLDSSKSVLSDSSSSSQSRKSVVHKNRDFEKDRHRIKSAQMKKIVYYKSNRAATARAKYRAAAPPDPTPQQILPKEREQGSDYLIEIIGRCLNVFGQGALRFIDRSWDISKAEDVNVVKFNYVQFNSIAIILSKLRNRFPNVEHFIFKETNISHLGQINALAEVQGLASISIEAEGNPIISKNWRSYAVFRLAHWGLHTINGKEVTKEEIEHADQEYAGLIDIVIRSLPDSLLQPLLQRLHLEKVQRQNGEQITAKQFLFSSDPALRSVVGKEALQWRKGNVTQEDLIWRHKGKVHLLNLINLTVDAIEKLQILENEWPSILNEIIYKALYDFSEMDTYIKQCSKMLEIEQ</sequence>
<dbReference type="InterPro" id="IPR003591">
    <property type="entry name" value="Leu-rich_rpt_typical-subtyp"/>
</dbReference>
<comment type="function">
    <text evidence="1">Cilium-specific protein required for cilia structures.</text>
</comment>
<evidence type="ECO:0000256" key="5">
    <source>
        <dbReference type="SAM" id="MobiDB-lite"/>
    </source>
</evidence>
<dbReference type="PROSITE" id="PS51450">
    <property type="entry name" value="LRR"/>
    <property type="match status" value="5"/>
</dbReference>
<dbReference type="Proteomes" id="UP001258017">
    <property type="component" value="Unassembled WGS sequence"/>
</dbReference>
<dbReference type="SMART" id="SM00365">
    <property type="entry name" value="LRR_SD22"/>
    <property type="match status" value="7"/>
</dbReference>
<dbReference type="Gene3D" id="3.80.10.10">
    <property type="entry name" value="Ribonuclease Inhibitor"/>
    <property type="match status" value="3"/>
</dbReference>
<dbReference type="SUPFAM" id="SSF52058">
    <property type="entry name" value="L domain-like"/>
    <property type="match status" value="1"/>
</dbReference>
<keyword evidence="3" id="KW-0677">Repeat</keyword>
<dbReference type="AlphaFoldDB" id="A0AAD9VMF5"/>
<organism evidence="6 7">
    <name type="scientific">Odynerus spinipes</name>
    <dbReference type="NCBI Taxonomy" id="1348599"/>
    <lineage>
        <taxon>Eukaryota</taxon>
        <taxon>Metazoa</taxon>
        <taxon>Ecdysozoa</taxon>
        <taxon>Arthropoda</taxon>
        <taxon>Hexapoda</taxon>
        <taxon>Insecta</taxon>
        <taxon>Pterygota</taxon>
        <taxon>Neoptera</taxon>
        <taxon>Endopterygota</taxon>
        <taxon>Hymenoptera</taxon>
        <taxon>Apocrita</taxon>
        <taxon>Aculeata</taxon>
        <taxon>Vespoidea</taxon>
        <taxon>Vespidae</taxon>
        <taxon>Eumeninae</taxon>
        <taxon>Odynerus</taxon>
    </lineage>
</organism>
<protein>
    <recommendedName>
        <fullName evidence="4">Dynein axonemal assembly factor 1 homolog</fullName>
    </recommendedName>
</protein>
<proteinExistence type="predicted"/>
<dbReference type="SMART" id="SM00369">
    <property type="entry name" value="LRR_TYP"/>
    <property type="match status" value="4"/>
</dbReference>
<reference evidence="6" key="2">
    <citation type="journal article" date="2023" name="Commun. Biol.">
        <title>Intrasexual cuticular hydrocarbon dimorphism in a wasp sheds light on hydrocarbon biosynthesis genes in Hymenoptera.</title>
        <authorList>
            <person name="Moris V.C."/>
            <person name="Podsiadlowski L."/>
            <person name="Martin S."/>
            <person name="Oeyen J.P."/>
            <person name="Donath A."/>
            <person name="Petersen M."/>
            <person name="Wilbrandt J."/>
            <person name="Misof B."/>
            <person name="Liedtke D."/>
            <person name="Thamm M."/>
            <person name="Scheiner R."/>
            <person name="Schmitt T."/>
            <person name="Niehuis O."/>
        </authorList>
    </citation>
    <scope>NUCLEOTIDE SEQUENCE</scope>
    <source>
        <strain evidence="6">GBR_01_08_01A</strain>
    </source>
</reference>
<dbReference type="PANTHER" id="PTHR45973">
    <property type="entry name" value="PROTEIN PHOSPHATASE 1 REGULATORY SUBUNIT SDS22-RELATED"/>
    <property type="match status" value="1"/>
</dbReference>
<evidence type="ECO:0000256" key="1">
    <source>
        <dbReference type="ARBA" id="ARBA00003843"/>
    </source>
</evidence>
<feature type="compositionally biased region" description="Low complexity" evidence="5">
    <location>
        <begin position="631"/>
        <end position="651"/>
    </location>
</feature>
<dbReference type="InterPro" id="IPR032675">
    <property type="entry name" value="LRR_dom_sf"/>
</dbReference>
<name>A0AAD9VMF5_9HYME</name>
<dbReference type="InterPro" id="IPR025875">
    <property type="entry name" value="Leu-rich_rpt_4"/>
</dbReference>
<dbReference type="Pfam" id="PF12799">
    <property type="entry name" value="LRR_4"/>
    <property type="match status" value="1"/>
</dbReference>
<dbReference type="InterPro" id="IPR001611">
    <property type="entry name" value="Leu-rich_rpt"/>
</dbReference>